<evidence type="ECO:0000313" key="3">
    <source>
        <dbReference type="Proteomes" id="UP000184267"/>
    </source>
</evidence>
<gene>
    <name evidence="2" type="ORF">TRAPUB_645</name>
</gene>
<keyword evidence="3" id="KW-1185">Reference proteome</keyword>
<name>A0A1M2VLQ0_TRAPU</name>
<dbReference type="Proteomes" id="UP000184267">
    <property type="component" value="Unassembled WGS sequence"/>
</dbReference>
<sequence>MSLIGHSCDTFIPTKRSAPTDFEPLRISRSMISDDPYSRNLLIDRHSPPPVSASSRRRVNPESLAVRLGPELVRELESYVKPGVVEMPSFAIRQQIQMRYKVDRRHIYDWFHSKGLRVTKEDKRATVEQKTDAMRMQRRIRRCLAPAVPPAANMCPGLSDSATDSAPSSPALLTPVAIPSEFQPILAPTPAKFSSSDHHSIVRPKRDVLRTVDSTTWLSSVPVKESSSAVQVLHQMASKLVVPPRPPAGYTRKFRDLRIETVFSTNDVALLDRTKREACYDTLSRVLGPAAGVQECVGTYKAHMARQLEIYYEEFLPCDSTPLSDSSIGTAGVATTLQSQTSTLGSHSSVSSSGDSTHFWGALSTILDEASYPQVAPSCSVPEAANWRDNFATSSFDCLALEDILTIPEEQTDLVAFAPYSKMLPPPAQLVSLSALPFFGNSSSSLAGALGEVSPAFVQHEQDARRRSKEWVRPRMGRARAYSAGGGM</sequence>
<evidence type="ECO:0000256" key="1">
    <source>
        <dbReference type="SAM" id="MobiDB-lite"/>
    </source>
</evidence>
<protein>
    <submittedName>
        <fullName evidence="2">Uncharacterized protein</fullName>
    </submittedName>
</protein>
<proteinExistence type="predicted"/>
<feature type="region of interest" description="Disordered" evidence="1">
    <location>
        <begin position="39"/>
        <end position="58"/>
    </location>
</feature>
<dbReference type="OrthoDB" id="3038119at2759"/>
<evidence type="ECO:0000313" key="2">
    <source>
        <dbReference type="EMBL" id="OJT08462.1"/>
    </source>
</evidence>
<organism evidence="2 3">
    <name type="scientific">Trametes pubescens</name>
    <name type="common">White-rot fungus</name>
    <dbReference type="NCBI Taxonomy" id="154538"/>
    <lineage>
        <taxon>Eukaryota</taxon>
        <taxon>Fungi</taxon>
        <taxon>Dikarya</taxon>
        <taxon>Basidiomycota</taxon>
        <taxon>Agaricomycotina</taxon>
        <taxon>Agaricomycetes</taxon>
        <taxon>Polyporales</taxon>
        <taxon>Polyporaceae</taxon>
        <taxon>Trametes</taxon>
    </lineage>
</organism>
<dbReference type="AlphaFoldDB" id="A0A1M2VLQ0"/>
<dbReference type="OMA" id="EWVRPRM"/>
<dbReference type="EMBL" id="MNAD01001042">
    <property type="protein sequence ID" value="OJT08462.1"/>
    <property type="molecule type" value="Genomic_DNA"/>
</dbReference>
<accession>A0A1M2VLQ0</accession>
<comment type="caution">
    <text evidence="2">The sequence shown here is derived from an EMBL/GenBank/DDBJ whole genome shotgun (WGS) entry which is preliminary data.</text>
</comment>
<reference evidence="2 3" key="1">
    <citation type="submission" date="2016-10" db="EMBL/GenBank/DDBJ databases">
        <title>Genome sequence of the basidiomycete white-rot fungus Trametes pubescens.</title>
        <authorList>
            <person name="Makela M.R."/>
            <person name="Granchi Z."/>
            <person name="Peng M."/>
            <person name="De Vries R.P."/>
            <person name="Grigoriev I."/>
            <person name="Riley R."/>
            <person name="Hilden K."/>
        </authorList>
    </citation>
    <scope>NUCLEOTIDE SEQUENCE [LARGE SCALE GENOMIC DNA]</scope>
    <source>
        <strain evidence="2 3">FBCC735</strain>
    </source>
</reference>